<evidence type="ECO:0000256" key="4">
    <source>
        <dbReference type="ARBA" id="ARBA00004991"/>
    </source>
</evidence>
<dbReference type="EMBL" id="MUZQ01000163">
    <property type="protein sequence ID" value="OWK56303.1"/>
    <property type="molecule type" value="Genomic_DNA"/>
</dbReference>
<dbReference type="GO" id="GO:0050291">
    <property type="term" value="F:sphingosine N-acyltransferase activity"/>
    <property type="evidence" value="ECO:0007669"/>
    <property type="project" value="UniProtKB-ARBA"/>
</dbReference>
<keyword evidence="10" id="KW-1185">Reference proteome</keyword>
<organism evidence="9 10">
    <name type="scientific">Lonchura striata</name>
    <name type="common">white-rumped munia</name>
    <dbReference type="NCBI Taxonomy" id="40157"/>
    <lineage>
        <taxon>Eukaryota</taxon>
        <taxon>Metazoa</taxon>
        <taxon>Chordata</taxon>
        <taxon>Craniata</taxon>
        <taxon>Vertebrata</taxon>
        <taxon>Euteleostomi</taxon>
        <taxon>Archelosauria</taxon>
        <taxon>Archosauria</taxon>
        <taxon>Dinosauria</taxon>
        <taxon>Saurischia</taxon>
        <taxon>Theropoda</taxon>
        <taxon>Coelurosauria</taxon>
        <taxon>Aves</taxon>
        <taxon>Neognathae</taxon>
        <taxon>Neoaves</taxon>
        <taxon>Telluraves</taxon>
        <taxon>Australaves</taxon>
        <taxon>Passeriformes</taxon>
        <taxon>Passeroidea</taxon>
        <taxon>Estrildidae</taxon>
        <taxon>Estrildinae</taxon>
        <taxon>Lonchura</taxon>
    </lineage>
</organism>
<dbReference type="FunFam" id="1.10.10.60:FF:000020">
    <property type="entry name" value="Ceramide synthase 5"/>
    <property type="match status" value="1"/>
</dbReference>
<dbReference type="Gene3D" id="1.10.10.60">
    <property type="entry name" value="Homeodomain-like"/>
    <property type="match status" value="1"/>
</dbReference>
<evidence type="ECO:0000256" key="3">
    <source>
        <dbReference type="ARBA" id="ARBA00004760"/>
    </source>
</evidence>
<keyword evidence="5" id="KW-0443">Lipid metabolism</keyword>
<dbReference type="InterPro" id="IPR001356">
    <property type="entry name" value="HD"/>
</dbReference>
<dbReference type="GO" id="GO:0003677">
    <property type="term" value="F:DNA binding"/>
    <property type="evidence" value="ECO:0007669"/>
    <property type="project" value="UniProtKB-KW"/>
</dbReference>
<dbReference type="AlphaFoldDB" id="A0A218URC1"/>
<evidence type="ECO:0000259" key="8">
    <source>
        <dbReference type="Pfam" id="PF00046"/>
    </source>
</evidence>
<protein>
    <submittedName>
        <fullName evidence="9">Ceramide synthase 5</fullName>
    </submittedName>
</protein>
<evidence type="ECO:0000256" key="1">
    <source>
        <dbReference type="ARBA" id="ARBA00004127"/>
    </source>
</evidence>
<dbReference type="GO" id="GO:0005789">
    <property type="term" value="C:endoplasmic reticulum membrane"/>
    <property type="evidence" value="ECO:0007669"/>
    <property type="project" value="UniProtKB-SubCell"/>
</dbReference>
<gene>
    <name evidence="9" type="primary">CERS5_1</name>
    <name evidence="9" type="ORF">RLOC_00006559</name>
</gene>
<evidence type="ECO:0000313" key="10">
    <source>
        <dbReference type="Proteomes" id="UP000197619"/>
    </source>
</evidence>
<dbReference type="InterPro" id="IPR009057">
    <property type="entry name" value="Homeodomain-like_sf"/>
</dbReference>
<dbReference type="SUPFAM" id="SSF46689">
    <property type="entry name" value="Homeodomain-like"/>
    <property type="match status" value="1"/>
</dbReference>
<dbReference type="Proteomes" id="UP000197619">
    <property type="component" value="Unassembled WGS sequence"/>
</dbReference>
<feature type="domain" description="Homeobox" evidence="8">
    <location>
        <begin position="49"/>
        <end position="99"/>
    </location>
</feature>
<reference evidence="9 10" key="1">
    <citation type="submission" date="2017-05" db="EMBL/GenBank/DDBJ databases">
        <title>Genome of assembly of the Bengalese finch, Lonchura striata domestica.</title>
        <authorList>
            <person name="Colquitt B.M."/>
            <person name="Brainard M.S."/>
        </authorList>
    </citation>
    <scope>NUCLEOTIDE SEQUENCE [LARGE SCALE GENOMIC DNA]</scope>
    <source>
        <strain evidence="9">White83orange57</strain>
    </source>
</reference>
<comment type="catalytic activity">
    <reaction evidence="6">
        <text>sphinganine + octadecanoyl-CoA = N-(octadecanoyl)-sphinganine + CoA + H(+)</text>
        <dbReference type="Rhea" id="RHEA:36547"/>
        <dbReference type="ChEBI" id="CHEBI:15378"/>
        <dbReference type="ChEBI" id="CHEBI:57287"/>
        <dbReference type="ChEBI" id="CHEBI:57394"/>
        <dbReference type="ChEBI" id="CHEBI:57817"/>
        <dbReference type="ChEBI" id="CHEBI:67033"/>
    </reaction>
    <physiologicalReaction direction="left-to-right" evidence="6">
        <dbReference type="Rhea" id="RHEA:36548"/>
    </physiologicalReaction>
</comment>
<dbReference type="GO" id="GO:0005634">
    <property type="term" value="C:nucleus"/>
    <property type="evidence" value="ECO:0007669"/>
    <property type="project" value="UniProtKB-SubCell"/>
</dbReference>
<keyword evidence="5" id="KW-0444">Lipid biosynthesis</keyword>
<evidence type="ECO:0000256" key="6">
    <source>
        <dbReference type="ARBA" id="ARBA00049036"/>
    </source>
</evidence>
<accession>A0A218URC1</accession>
<evidence type="ECO:0000256" key="2">
    <source>
        <dbReference type="ARBA" id="ARBA00004586"/>
    </source>
</evidence>
<comment type="caution">
    <text evidence="9">The sequence shown here is derived from an EMBL/GenBank/DDBJ whole genome shotgun (WGS) entry which is preliminary data.</text>
</comment>
<sequence length="112" mass="12610">MADTNLLTPVDVDIWCHFGSYFKNNLAELFPSKSPGSTLGQGIGGEHKQRPKVQTSATLEGFYILLGRTPKKEVLVALAKQSDLPVRKVETWFRHQRAQDHPRLMKKFCEAG</sequence>
<keyword evidence="7" id="KW-0539">Nucleus</keyword>
<evidence type="ECO:0000313" key="9">
    <source>
        <dbReference type="EMBL" id="OWK56303.1"/>
    </source>
</evidence>
<dbReference type="Pfam" id="PF00046">
    <property type="entry name" value="Homeodomain"/>
    <property type="match status" value="1"/>
</dbReference>
<proteinExistence type="predicted"/>
<comment type="pathway">
    <text evidence="4">Sphingolipid metabolism.</text>
</comment>
<dbReference type="GO" id="GO:0046513">
    <property type="term" value="P:ceramide biosynthetic process"/>
    <property type="evidence" value="ECO:0007669"/>
    <property type="project" value="UniProtKB-ARBA"/>
</dbReference>
<comment type="pathway">
    <text evidence="3">Lipid metabolism; sphingolipid metabolism.</text>
</comment>
<keyword evidence="7" id="KW-0371">Homeobox</keyword>
<comment type="subcellular location">
    <subcellularLocation>
        <location evidence="1">Endomembrane system</location>
        <topology evidence="1">Multi-pass membrane protein</topology>
    </subcellularLocation>
    <subcellularLocation>
        <location evidence="2">Endoplasmic reticulum membrane</location>
    </subcellularLocation>
    <subcellularLocation>
        <location evidence="7">Nucleus</location>
    </subcellularLocation>
</comment>
<evidence type="ECO:0000256" key="7">
    <source>
        <dbReference type="RuleBase" id="RU000682"/>
    </source>
</evidence>
<evidence type="ECO:0000256" key="5">
    <source>
        <dbReference type="ARBA" id="ARBA00022516"/>
    </source>
</evidence>
<keyword evidence="7" id="KW-0238">DNA-binding</keyword>
<name>A0A218URC1_9PASE</name>